<dbReference type="GO" id="GO:1902600">
    <property type="term" value="P:proton transmembrane transport"/>
    <property type="evidence" value="ECO:0007669"/>
    <property type="project" value="InterPro"/>
</dbReference>
<dbReference type="NCBIfam" id="TIGR00932">
    <property type="entry name" value="2a37"/>
    <property type="match status" value="1"/>
</dbReference>
<feature type="transmembrane region" description="Helical" evidence="13">
    <location>
        <begin position="332"/>
        <end position="352"/>
    </location>
</feature>
<dbReference type="EMBL" id="CP031700">
    <property type="protein sequence ID" value="QEY25833.1"/>
    <property type="molecule type" value="Genomic_DNA"/>
</dbReference>
<feature type="transmembrane region" description="Helical" evidence="13">
    <location>
        <begin position="364"/>
        <end position="383"/>
    </location>
</feature>
<keyword evidence="10 13" id="KW-1133">Transmembrane helix</keyword>
<dbReference type="GO" id="GO:0005886">
    <property type="term" value="C:plasma membrane"/>
    <property type="evidence" value="ECO:0007669"/>
    <property type="project" value="UniProtKB-SubCell"/>
</dbReference>
<feature type="transmembrane region" description="Helical" evidence="13">
    <location>
        <begin position="89"/>
        <end position="112"/>
    </location>
</feature>
<dbReference type="GO" id="GO:0015297">
    <property type="term" value="F:antiporter activity"/>
    <property type="evidence" value="ECO:0007669"/>
    <property type="project" value="UniProtKB-KW"/>
</dbReference>
<feature type="transmembrane region" description="Helical" evidence="13">
    <location>
        <begin position="6"/>
        <end position="26"/>
    </location>
</feature>
<keyword evidence="7" id="KW-0633">Potassium transport</keyword>
<dbReference type="InterPro" id="IPR036291">
    <property type="entry name" value="NAD(P)-bd_dom_sf"/>
</dbReference>
<dbReference type="PROSITE" id="PS51201">
    <property type="entry name" value="RCK_N"/>
    <property type="match status" value="1"/>
</dbReference>
<dbReference type="InterPro" id="IPR003148">
    <property type="entry name" value="RCK_N"/>
</dbReference>
<dbReference type="Gene3D" id="1.20.1530.20">
    <property type="match status" value="1"/>
</dbReference>
<accession>A0A5J6PXI8</accession>
<dbReference type="Pfam" id="PF00999">
    <property type="entry name" value="Na_H_Exchanger"/>
    <property type="match status" value="1"/>
</dbReference>
<feature type="transmembrane region" description="Helical" evidence="13">
    <location>
        <begin position="118"/>
        <end position="139"/>
    </location>
</feature>
<keyword evidence="3" id="KW-0813">Transport</keyword>
<dbReference type="PANTHER" id="PTHR46157:SF8">
    <property type="entry name" value="GLUTATHIONE-REGULATED POTASSIUM-EFFLUX SYSTEM PROTEIN"/>
    <property type="match status" value="1"/>
</dbReference>
<feature type="transmembrane region" description="Helical" evidence="13">
    <location>
        <begin position="298"/>
        <end position="320"/>
    </location>
</feature>
<dbReference type="AlphaFoldDB" id="A0A5J6PXI8"/>
<dbReference type="InterPro" id="IPR004771">
    <property type="entry name" value="K/H_exchanger"/>
</dbReference>
<protein>
    <submittedName>
        <fullName evidence="15">Potassium transporter</fullName>
    </submittedName>
</protein>
<feature type="domain" description="RCK N-terminal" evidence="14">
    <location>
        <begin position="408"/>
        <end position="532"/>
    </location>
</feature>
<evidence type="ECO:0000256" key="6">
    <source>
        <dbReference type="ARBA" id="ARBA00022519"/>
    </source>
</evidence>
<dbReference type="FunFam" id="3.40.50.720:FF:000036">
    <property type="entry name" value="Glutathione-regulated potassium-efflux system protein KefB"/>
    <property type="match status" value="1"/>
</dbReference>
<keyword evidence="8 13" id="KW-0812">Transmembrane</keyword>
<evidence type="ECO:0000256" key="3">
    <source>
        <dbReference type="ARBA" id="ARBA00022448"/>
    </source>
</evidence>
<feature type="transmembrane region" description="Helical" evidence="13">
    <location>
        <begin position="275"/>
        <end position="292"/>
    </location>
</feature>
<evidence type="ECO:0000256" key="11">
    <source>
        <dbReference type="ARBA" id="ARBA00023065"/>
    </source>
</evidence>
<sequence>MAAEGSDQLLQVVTLLGAAVVAVPLFKRLGLGSVLGYLAAGLVIGPFGLKFFNDPESVIHIAELGVVMFLFVIGLEMKPSHLWNLRRQIFGLGSMQVVLAASMLTFVGITVLGMPWQVAFVSASGFVLTSTAVVMQLLSERHESASPEGQRIVSILLFQDLLIVPLLAAVAFLAPTEAVELADQTPIWMKIGKSALSLGILVAAGLWLLNPLFRILAKSKAREVMTAAALLVVLGAAFLMEIGGLSMAMGAFIAGVLLSESSFRHQLEADIEPFRGLLLGLFFLGVGMSLNLEVVWHNALMVISSVLALMAGNASMIYLVARLTKSKHRDALNRAMMMAQGGEFAFVIYSAAASQGVMSAATHANMTAIVVLSMALTPLVLILGQRFLKNSSPTDMQGVDEVQDEELRGNVLIIGFGRVGQIASQAPIAYGAEISIIDMDPDVIRRSEQYGFKVYYGDGAREDVLHAAGAQNADCILICIDKIETTTRIVENVRRLCPNVKTIVRAYDREHALALLKAEADYFIRETFDAAINMGEAAVKILGADDSEVEEISARVRHLDSERFALEAAGDDFAGQALLLGNQTKGIDVEGQ</sequence>
<keyword evidence="9" id="KW-0630">Potassium</keyword>
<evidence type="ECO:0000256" key="13">
    <source>
        <dbReference type="SAM" id="Phobius"/>
    </source>
</evidence>
<reference evidence="15 16" key="1">
    <citation type="submission" date="2018-08" db="EMBL/GenBank/DDBJ databases">
        <title>Neisseria zalophi ATCC BAA-2455 complete genome.</title>
        <authorList>
            <person name="Veseli I.A."/>
            <person name="Buttler R."/>
            <person name="Mascarenhas dos Santos A.C."/>
            <person name="Pombert J.-F."/>
        </authorList>
    </citation>
    <scope>NUCLEOTIDE SEQUENCE [LARGE SCALE GENOMIC DNA]</scope>
    <source>
        <strain evidence="15 16">ATCC BAA-2455</strain>
    </source>
</reference>
<dbReference type="FunFam" id="1.20.1530.20:FF:000001">
    <property type="entry name" value="Glutathione-regulated potassium-efflux system protein KefB"/>
    <property type="match status" value="1"/>
</dbReference>
<feature type="transmembrane region" description="Helical" evidence="13">
    <location>
        <begin position="194"/>
        <end position="212"/>
    </location>
</feature>
<keyword evidence="11" id="KW-0406">Ion transport</keyword>
<comment type="subcellular location">
    <subcellularLocation>
        <location evidence="1">Cell inner membrane</location>
        <topology evidence="1">Multi-pass membrane protein</topology>
    </subcellularLocation>
</comment>
<feature type="transmembrane region" description="Helical" evidence="13">
    <location>
        <begin position="151"/>
        <end position="174"/>
    </location>
</feature>
<dbReference type="KEGG" id="nzl:D0T92_04295"/>
<evidence type="ECO:0000256" key="9">
    <source>
        <dbReference type="ARBA" id="ARBA00022958"/>
    </source>
</evidence>
<proteinExistence type="inferred from homology"/>
<keyword evidence="4" id="KW-0050">Antiport</keyword>
<evidence type="ECO:0000313" key="16">
    <source>
        <dbReference type="Proteomes" id="UP000325713"/>
    </source>
</evidence>
<evidence type="ECO:0000256" key="1">
    <source>
        <dbReference type="ARBA" id="ARBA00004429"/>
    </source>
</evidence>
<dbReference type="InterPro" id="IPR038770">
    <property type="entry name" value="Na+/solute_symporter_sf"/>
</dbReference>
<name>A0A5J6PXI8_9NEIS</name>
<keyword evidence="12 13" id="KW-0472">Membrane</keyword>
<feature type="transmembrane region" description="Helical" evidence="13">
    <location>
        <begin position="58"/>
        <end position="77"/>
    </location>
</feature>
<dbReference type="OrthoDB" id="9781411at2"/>
<evidence type="ECO:0000259" key="14">
    <source>
        <dbReference type="PROSITE" id="PS51201"/>
    </source>
</evidence>
<evidence type="ECO:0000256" key="5">
    <source>
        <dbReference type="ARBA" id="ARBA00022475"/>
    </source>
</evidence>
<dbReference type="GO" id="GO:0006813">
    <property type="term" value="P:potassium ion transport"/>
    <property type="evidence" value="ECO:0007669"/>
    <property type="project" value="UniProtKB-KW"/>
</dbReference>
<evidence type="ECO:0000256" key="10">
    <source>
        <dbReference type="ARBA" id="ARBA00022989"/>
    </source>
</evidence>
<feature type="transmembrane region" description="Helical" evidence="13">
    <location>
        <begin position="246"/>
        <end position="263"/>
    </location>
</feature>
<comment type="similarity">
    <text evidence="2">Belongs to the monovalent cation:proton antiporter 2 (CPA2) transporter (TC 2.A.37) family.</text>
</comment>
<dbReference type="Proteomes" id="UP000325713">
    <property type="component" value="Chromosome"/>
</dbReference>
<evidence type="ECO:0000256" key="8">
    <source>
        <dbReference type="ARBA" id="ARBA00022692"/>
    </source>
</evidence>
<dbReference type="RefSeq" id="WP_151050536.1">
    <property type="nucleotide sequence ID" value="NZ_CP031700.1"/>
</dbReference>
<dbReference type="Gene3D" id="3.40.50.720">
    <property type="entry name" value="NAD(P)-binding Rossmann-like Domain"/>
    <property type="match status" value="1"/>
</dbReference>
<evidence type="ECO:0000256" key="12">
    <source>
        <dbReference type="ARBA" id="ARBA00023136"/>
    </source>
</evidence>
<evidence type="ECO:0000256" key="7">
    <source>
        <dbReference type="ARBA" id="ARBA00022538"/>
    </source>
</evidence>
<keyword evidence="16" id="KW-1185">Reference proteome</keyword>
<dbReference type="Pfam" id="PF02254">
    <property type="entry name" value="TrkA_N"/>
    <property type="match status" value="1"/>
</dbReference>
<gene>
    <name evidence="15" type="ORF">D0T92_04295</name>
</gene>
<feature type="transmembrane region" description="Helical" evidence="13">
    <location>
        <begin position="33"/>
        <end position="52"/>
    </location>
</feature>
<keyword evidence="5" id="KW-1003">Cell membrane</keyword>
<evidence type="ECO:0000256" key="4">
    <source>
        <dbReference type="ARBA" id="ARBA00022449"/>
    </source>
</evidence>
<keyword evidence="6" id="KW-0997">Cell inner membrane</keyword>
<dbReference type="SUPFAM" id="SSF51735">
    <property type="entry name" value="NAD(P)-binding Rossmann-fold domains"/>
    <property type="match status" value="1"/>
</dbReference>
<dbReference type="GO" id="GO:0008324">
    <property type="term" value="F:monoatomic cation transmembrane transporter activity"/>
    <property type="evidence" value="ECO:0007669"/>
    <property type="project" value="InterPro"/>
</dbReference>
<dbReference type="InterPro" id="IPR006153">
    <property type="entry name" value="Cation/H_exchanger_TM"/>
</dbReference>
<organism evidence="15 16">
    <name type="scientific">Neisseria zalophi</name>
    <dbReference type="NCBI Taxonomy" id="640030"/>
    <lineage>
        <taxon>Bacteria</taxon>
        <taxon>Pseudomonadati</taxon>
        <taxon>Pseudomonadota</taxon>
        <taxon>Betaproteobacteria</taxon>
        <taxon>Neisseriales</taxon>
        <taxon>Neisseriaceae</taxon>
        <taxon>Neisseria</taxon>
    </lineage>
</organism>
<evidence type="ECO:0000313" key="15">
    <source>
        <dbReference type="EMBL" id="QEY25833.1"/>
    </source>
</evidence>
<dbReference type="PANTHER" id="PTHR46157">
    <property type="entry name" value="K(+) EFFLUX ANTIPORTER 3, CHLOROPLASTIC"/>
    <property type="match status" value="1"/>
</dbReference>
<evidence type="ECO:0000256" key="2">
    <source>
        <dbReference type="ARBA" id="ARBA00005551"/>
    </source>
</evidence>